<dbReference type="PANTHER" id="PTHR12333">
    <property type="entry name" value="COMM DOMAIN CONTAINING PROTEIN 10"/>
    <property type="match status" value="1"/>
</dbReference>
<evidence type="ECO:0000313" key="2">
    <source>
        <dbReference type="EMBL" id="KAG0719408.1"/>
    </source>
</evidence>
<dbReference type="OrthoDB" id="77522at2759"/>
<protein>
    <submittedName>
        <fullName evidence="2">COMM domain-containing protein 10</fullName>
    </submittedName>
</protein>
<name>A0A8J4Y1H9_CHIOP</name>
<reference evidence="2" key="1">
    <citation type="submission" date="2020-07" db="EMBL/GenBank/DDBJ databases">
        <title>The High-quality genome of the commercially important snow crab, Chionoecetes opilio.</title>
        <authorList>
            <person name="Jeong J.-H."/>
            <person name="Ryu S."/>
        </authorList>
    </citation>
    <scope>NUCLEOTIDE SEQUENCE</scope>
    <source>
        <strain evidence="2">MADBK_172401_WGS</strain>
        <tissue evidence="2">Digestive gland</tissue>
    </source>
</reference>
<dbReference type="EMBL" id="JACEEZ010014547">
    <property type="protein sequence ID" value="KAG0719408.1"/>
    <property type="molecule type" value="Genomic_DNA"/>
</dbReference>
<keyword evidence="3" id="KW-1185">Reference proteome</keyword>
<dbReference type="PROSITE" id="PS51269">
    <property type="entry name" value="COMM"/>
    <property type="match status" value="1"/>
</dbReference>
<dbReference type="Pfam" id="PF21672">
    <property type="entry name" value="COMM_HN"/>
    <property type="match status" value="1"/>
</dbReference>
<dbReference type="Pfam" id="PF07258">
    <property type="entry name" value="COMM_domain"/>
    <property type="match status" value="1"/>
</dbReference>
<dbReference type="AlphaFoldDB" id="A0A8J4Y1H9"/>
<dbReference type="InterPro" id="IPR037361">
    <property type="entry name" value="COMMD10"/>
</dbReference>
<sequence>MLQLNKRLQDGLALVNSIDVGKINGLVGRVCTALTSGHSQVFTKEEEEKLSVSLGLTLQQTSHLTHAVLQVMQQAAQGMVRPASLGEQLKKGGMTEDRVEAFVQNWSTHARAIVDRLRQYSLADRQLKEVGWALNLETSSSCQARQTCPVAHLQLGLEKGGGWEGGEEETEKIVLQFNQEQLFGLYTQLEQIQGQLDALR</sequence>
<dbReference type="Proteomes" id="UP000770661">
    <property type="component" value="Unassembled WGS sequence"/>
</dbReference>
<dbReference type="PANTHER" id="PTHR12333:SF0">
    <property type="entry name" value="COMM DOMAIN-CONTAINING PROTEIN 10"/>
    <property type="match status" value="1"/>
</dbReference>
<feature type="domain" description="COMM" evidence="1">
    <location>
        <begin position="126"/>
        <end position="200"/>
    </location>
</feature>
<organism evidence="2 3">
    <name type="scientific">Chionoecetes opilio</name>
    <name type="common">Atlantic snow crab</name>
    <name type="synonym">Cancer opilio</name>
    <dbReference type="NCBI Taxonomy" id="41210"/>
    <lineage>
        <taxon>Eukaryota</taxon>
        <taxon>Metazoa</taxon>
        <taxon>Ecdysozoa</taxon>
        <taxon>Arthropoda</taxon>
        <taxon>Crustacea</taxon>
        <taxon>Multicrustacea</taxon>
        <taxon>Malacostraca</taxon>
        <taxon>Eumalacostraca</taxon>
        <taxon>Eucarida</taxon>
        <taxon>Decapoda</taxon>
        <taxon>Pleocyemata</taxon>
        <taxon>Brachyura</taxon>
        <taxon>Eubrachyura</taxon>
        <taxon>Majoidea</taxon>
        <taxon>Majidae</taxon>
        <taxon>Chionoecetes</taxon>
    </lineage>
</organism>
<evidence type="ECO:0000313" key="3">
    <source>
        <dbReference type="Proteomes" id="UP000770661"/>
    </source>
</evidence>
<dbReference type="InterPro" id="IPR017920">
    <property type="entry name" value="COMM"/>
</dbReference>
<gene>
    <name evidence="2" type="primary">COMMD10</name>
    <name evidence="2" type="ORF">GWK47_050532</name>
</gene>
<evidence type="ECO:0000259" key="1">
    <source>
        <dbReference type="PROSITE" id="PS51269"/>
    </source>
</evidence>
<proteinExistence type="predicted"/>
<accession>A0A8J4Y1H9</accession>
<comment type="caution">
    <text evidence="2">The sequence shown here is derived from an EMBL/GenBank/DDBJ whole genome shotgun (WGS) entry which is preliminary data.</text>
</comment>